<evidence type="ECO:0000313" key="5">
    <source>
        <dbReference type="EMBL" id="KAK1354216.1"/>
    </source>
</evidence>
<feature type="region of interest" description="Disordered" evidence="3">
    <location>
        <begin position="76"/>
        <end position="102"/>
    </location>
</feature>
<accession>A0AAD8GTA9</accession>
<keyword evidence="1" id="KW-0560">Oxidoreductase</keyword>
<name>A0AAD8GTA9_9APIA</name>
<protein>
    <recommendedName>
        <fullName evidence="7">Thioredoxin-like protein</fullName>
    </recommendedName>
</protein>
<keyword evidence="6" id="KW-1185">Reference proteome</keyword>
<evidence type="ECO:0000313" key="6">
    <source>
        <dbReference type="Proteomes" id="UP001237642"/>
    </source>
</evidence>
<proteinExistence type="predicted"/>
<dbReference type="PANTHER" id="PTHR13871:SF96">
    <property type="entry name" value="THIOREDOXIN DOMAIN-CONTAINING PROTEIN"/>
    <property type="match status" value="1"/>
</dbReference>
<gene>
    <name evidence="5" type="ORF">POM88_047472</name>
</gene>
<dbReference type="InterPro" id="IPR036249">
    <property type="entry name" value="Thioredoxin-like_sf"/>
</dbReference>
<evidence type="ECO:0008006" key="7">
    <source>
        <dbReference type="Google" id="ProtNLM"/>
    </source>
</evidence>
<dbReference type="AlphaFoldDB" id="A0AAD8GTA9"/>
<evidence type="ECO:0000256" key="4">
    <source>
        <dbReference type="SAM" id="Phobius"/>
    </source>
</evidence>
<feature type="transmembrane region" description="Helical" evidence="4">
    <location>
        <begin position="146"/>
        <end position="170"/>
    </location>
</feature>
<dbReference type="EMBL" id="JAUIZM010000011">
    <property type="protein sequence ID" value="KAK1354216.1"/>
    <property type="molecule type" value="Genomic_DNA"/>
</dbReference>
<evidence type="ECO:0000256" key="2">
    <source>
        <dbReference type="ARBA" id="ARBA00023027"/>
    </source>
</evidence>
<keyword evidence="4" id="KW-0472">Membrane</keyword>
<comment type="caution">
    <text evidence="5">The sequence shown here is derived from an EMBL/GenBank/DDBJ whole genome shotgun (WGS) entry which is preliminary data.</text>
</comment>
<keyword evidence="2" id="KW-0520">NAD</keyword>
<dbReference type="Proteomes" id="UP001237642">
    <property type="component" value="Unassembled WGS sequence"/>
</dbReference>
<reference evidence="5" key="1">
    <citation type="submission" date="2023-02" db="EMBL/GenBank/DDBJ databases">
        <title>Genome of toxic invasive species Heracleum sosnowskyi carries increased number of genes despite the absence of recent whole-genome duplications.</title>
        <authorList>
            <person name="Schelkunov M."/>
            <person name="Shtratnikova V."/>
            <person name="Makarenko M."/>
            <person name="Klepikova A."/>
            <person name="Omelchenko D."/>
            <person name="Novikova G."/>
            <person name="Obukhova E."/>
            <person name="Bogdanov V."/>
            <person name="Penin A."/>
            <person name="Logacheva M."/>
        </authorList>
    </citation>
    <scope>NUCLEOTIDE SEQUENCE</scope>
    <source>
        <strain evidence="5">Hsosn_3</strain>
        <tissue evidence="5">Leaf</tissue>
    </source>
</reference>
<organism evidence="5 6">
    <name type="scientific">Heracleum sosnowskyi</name>
    <dbReference type="NCBI Taxonomy" id="360622"/>
    <lineage>
        <taxon>Eukaryota</taxon>
        <taxon>Viridiplantae</taxon>
        <taxon>Streptophyta</taxon>
        <taxon>Embryophyta</taxon>
        <taxon>Tracheophyta</taxon>
        <taxon>Spermatophyta</taxon>
        <taxon>Magnoliopsida</taxon>
        <taxon>eudicotyledons</taxon>
        <taxon>Gunneridae</taxon>
        <taxon>Pentapetalae</taxon>
        <taxon>asterids</taxon>
        <taxon>campanulids</taxon>
        <taxon>Apiales</taxon>
        <taxon>Apiaceae</taxon>
        <taxon>Apioideae</taxon>
        <taxon>apioid superclade</taxon>
        <taxon>Tordylieae</taxon>
        <taxon>Tordyliinae</taxon>
        <taxon>Heracleum</taxon>
    </lineage>
</organism>
<sequence length="296" mass="34451">MKRKLNYLGKRMSKLEDLSELNKRMKLNYLGKRMSKLIKNALYRKRKRKNIDEENSSKLNKRRKLNYLDYRKRKTNDVGNKSCKKNKNNCSDAPKQKSRRNDLDQHICTRTIQIGDTLNLSDLLFTKKRNYLFNYKLNKRVRAKDLAGSVVVLHFVLLGFSTPAVMTHLLDIYSKLKPRGGFEIVFVAISDDGEDIFSHDTKQQLSEMPWPAIPLYGAAGYPFTNERIEFLDSEDNAVQMQPLSIQNLLGSPQRDYLIDNDGEQVTLDYLDDKVTQFSDIMMGPRFHFPNLLARES</sequence>
<dbReference type="GO" id="GO:0016491">
    <property type="term" value="F:oxidoreductase activity"/>
    <property type="evidence" value="ECO:0007669"/>
    <property type="project" value="UniProtKB-KW"/>
</dbReference>
<dbReference type="SUPFAM" id="SSF52833">
    <property type="entry name" value="Thioredoxin-like"/>
    <property type="match status" value="1"/>
</dbReference>
<reference evidence="5" key="2">
    <citation type="submission" date="2023-05" db="EMBL/GenBank/DDBJ databases">
        <authorList>
            <person name="Schelkunov M.I."/>
        </authorList>
    </citation>
    <scope>NUCLEOTIDE SEQUENCE</scope>
    <source>
        <strain evidence="5">Hsosn_3</strain>
        <tissue evidence="5">Leaf</tissue>
    </source>
</reference>
<keyword evidence="4" id="KW-0812">Transmembrane</keyword>
<evidence type="ECO:0000256" key="3">
    <source>
        <dbReference type="SAM" id="MobiDB-lite"/>
    </source>
</evidence>
<keyword evidence="4" id="KW-1133">Transmembrane helix</keyword>
<evidence type="ECO:0000256" key="1">
    <source>
        <dbReference type="ARBA" id="ARBA00023002"/>
    </source>
</evidence>
<dbReference type="PANTHER" id="PTHR13871">
    <property type="entry name" value="THIOREDOXIN"/>
    <property type="match status" value="1"/>
</dbReference>
<dbReference type="InterPro" id="IPR052259">
    <property type="entry name" value="Nucleoredoxin-like"/>
</dbReference>
<dbReference type="Gene3D" id="3.40.30.10">
    <property type="entry name" value="Glutaredoxin"/>
    <property type="match status" value="1"/>
</dbReference>